<dbReference type="PANTHER" id="PTHR34667:SF1">
    <property type="entry name" value="D-AMINOACYL-TRNA DEACYLASE"/>
    <property type="match status" value="1"/>
</dbReference>
<evidence type="ECO:0000256" key="3">
    <source>
        <dbReference type="ARBA" id="ARBA00022833"/>
    </source>
</evidence>
<evidence type="ECO:0000256" key="1">
    <source>
        <dbReference type="ARBA" id="ARBA00022723"/>
    </source>
</evidence>
<dbReference type="Gene3D" id="3.40.50.10700">
    <property type="entry name" value="AF0625-like"/>
    <property type="match status" value="1"/>
</dbReference>
<protein>
    <recommendedName>
        <fullName evidence="4">D-aminoacyl-tRNA deacylase</fullName>
        <ecNumber evidence="4">3.1.1.96</ecNumber>
    </recommendedName>
</protein>
<comment type="subunit">
    <text evidence="4">Monomer.</text>
</comment>
<proteinExistence type="inferred from homology"/>
<dbReference type="EMBL" id="KF900602">
    <property type="protein sequence ID" value="AIF00797.1"/>
    <property type="molecule type" value="Genomic_DNA"/>
</dbReference>
<comment type="cofactor">
    <cofactor evidence="4">
        <name>Zn(2+)</name>
        <dbReference type="ChEBI" id="CHEBI:29105"/>
    </cofactor>
    <text evidence="4">Binds 2 Zn(2+) ions per subunit.</text>
</comment>
<gene>
    <name evidence="4" type="primary">dtdA</name>
</gene>
<comment type="catalytic activity">
    <reaction evidence="4">
        <text>a D-aminoacyl-tRNA + H2O = a tRNA + a D-alpha-amino acid + H(+)</text>
        <dbReference type="Rhea" id="RHEA:13953"/>
        <dbReference type="Rhea" id="RHEA-COMP:10123"/>
        <dbReference type="Rhea" id="RHEA-COMP:10124"/>
        <dbReference type="ChEBI" id="CHEBI:15377"/>
        <dbReference type="ChEBI" id="CHEBI:15378"/>
        <dbReference type="ChEBI" id="CHEBI:59871"/>
        <dbReference type="ChEBI" id="CHEBI:78442"/>
        <dbReference type="ChEBI" id="CHEBI:79333"/>
        <dbReference type="EC" id="3.1.1.96"/>
    </reaction>
</comment>
<dbReference type="SUPFAM" id="SSF142535">
    <property type="entry name" value="AF0625-like"/>
    <property type="match status" value="1"/>
</dbReference>
<dbReference type="AlphaFoldDB" id="A0A075GFL8"/>
<organism evidence="5">
    <name type="scientific">uncultured marine group II/III euryarchaeote KM3_139_C07</name>
    <dbReference type="NCBI Taxonomy" id="1457870"/>
    <lineage>
        <taxon>Archaea</taxon>
        <taxon>Methanobacteriati</taxon>
        <taxon>Methanobacteriota</taxon>
        <taxon>environmental samples</taxon>
    </lineage>
</organism>
<sequence>MQIAIICSTKDQASMNIREQLLPYFKETDKKFDNHKIYEKQNKENHLTLYTTDIESVYYENIDKKIQADLFIFATKHVSKSGIHSLSVHFPGNWGKAELGGKDKTLCIAPSSILKTAFLELNKLKTDYEIIQECTHHGPYINKPAIFIEIGSDKKQWQDKKAGKNIAKVILKITEKNPKYKAVIAFGGLHHSPNFKKILLNTEFAVSHVCPKYNLENLNKNNIEQAIEKTVEKVEFIVLDWKGLGQEKNRIIKILEELNIKYKKSKEF</sequence>
<accession>A0A075GFL8</accession>
<comment type="catalytic activity">
    <reaction evidence="4">
        <text>glycyl-tRNA(Ala) + H2O = tRNA(Ala) + glycine + H(+)</text>
        <dbReference type="Rhea" id="RHEA:53744"/>
        <dbReference type="Rhea" id="RHEA-COMP:9657"/>
        <dbReference type="Rhea" id="RHEA-COMP:13640"/>
        <dbReference type="ChEBI" id="CHEBI:15377"/>
        <dbReference type="ChEBI" id="CHEBI:15378"/>
        <dbReference type="ChEBI" id="CHEBI:57305"/>
        <dbReference type="ChEBI" id="CHEBI:78442"/>
        <dbReference type="ChEBI" id="CHEBI:78522"/>
        <dbReference type="EC" id="3.1.1.96"/>
    </reaction>
</comment>
<dbReference type="Pfam" id="PF04414">
    <property type="entry name" value="tRNA_deacylase"/>
    <property type="match status" value="1"/>
</dbReference>
<dbReference type="EC" id="3.1.1.96" evidence="4"/>
<dbReference type="HAMAP" id="MF_00562">
    <property type="entry name" value="Deacylase_DtdA"/>
    <property type="match status" value="1"/>
</dbReference>
<dbReference type="GO" id="GO:0051499">
    <property type="term" value="F:D-aminoacyl-tRNA deacylase activity"/>
    <property type="evidence" value="ECO:0007669"/>
    <property type="project" value="UniProtKB-UniRule"/>
</dbReference>
<keyword evidence="3 4" id="KW-0862">Zinc</keyword>
<evidence type="ECO:0000256" key="2">
    <source>
        <dbReference type="ARBA" id="ARBA00022801"/>
    </source>
</evidence>
<dbReference type="PIRSF" id="PIRSF016210">
    <property type="entry name" value="UCP016210"/>
    <property type="match status" value="1"/>
</dbReference>
<dbReference type="InterPro" id="IPR018033">
    <property type="entry name" value="Deacylase_DtdA_archaea"/>
</dbReference>
<dbReference type="Gene3D" id="3.40.630.50">
    <property type="entry name" value="AF0625-like"/>
    <property type="match status" value="1"/>
</dbReference>
<name>A0A075GFL8_9EURY</name>
<keyword evidence="2 4" id="KW-0378">Hydrolase</keyword>
<comment type="function">
    <text evidence="4">D-aminoacyl-tRNA deacylase with broad substrate specificity. By recycling D-aminoacyl-tRNA to D-amino acids and free tRNA molecules, this enzyme counteracts the toxicity associated with the formation of D-aminoacyl-tRNA entities in vivo.</text>
</comment>
<comment type="similarity">
    <text evidence="4">Belongs to the DtdA deacylase family.</text>
</comment>
<dbReference type="GO" id="GO:0019478">
    <property type="term" value="P:D-amino acid catabolic process"/>
    <property type="evidence" value="ECO:0007669"/>
    <property type="project" value="UniProtKB-UniRule"/>
</dbReference>
<reference evidence="5" key="1">
    <citation type="journal article" date="2014" name="Genome Biol. Evol.">
        <title>Pangenome evidence for extensive interdomain horizontal transfer affecting lineage core and shell genes in uncultured planktonic thaumarchaeota and euryarchaeota.</title>
        <authorList>
            <person name="Deschamps P."/>
            <person name="Zivanovic Y."/>
            <person name="Moreira D."/>
            <person name="Rodriguez-Valera F."/>
            <person name="Lopez-Garcia P."/>
        </authorList>
    </citation>
    <scope>NUCLEOTIDE SEQUENCE</scope>
</reference>
<evidence type="ECO:0000313" key="5">
    <source>
        <dbReference type="EMBL" id="AIF00797.1"/>
    </source>
</evidence>
<dbReference type="PANTHER" id="PTHR34667">
    <property type="entry name" value="D-AMINOACYL-TRNA DEACYLASE"/>
    <property type="match status" value="1"/>
</dbReference>
<keyword evidence="1 4" id="KW-0479">Metal-binding</keyword>
<dbReference type="InterPro" id="IPR007508">
    <property type="entry name" value="DtdA"/>
</dbReference>
<evidence type="ECO:0000256" key="4">
    <source>
        <dbReference type="HAMAP-Rule" id="MF_00562"/>
    </source>
</evidence>
<dbReference type="GO" id="GO:0008270">
    <property type="term" value="F:zinc ion binding"/>
    <property type="evidence" value="ECO:0007669"/>
    <property type="project" value="UniProtKB-UniRule"/>
</dbReference>
<dbReference type="GO" id="GO:0106026">
    <property type="term" value="F:Gly-tRNA(Ala) deacylase activity"/>
    <property type="evidence" value="ECO:0007669"/>
    <property type="project" value="RHEA"/>
</dbReference>